<protein>
    <submittedName>
        <fullName evidence="1">Uncharacterized protein</fullName>
    </submittedName>
</protein>
<proteinExistence type="predicted"/>
<dbReference type="RefSeq" id="WP_315946386.1">
    <property type="nucleotide sequence ID" value="NZ_JAWCUA010000006.1"/>
</dbReference>
<name>A0ABU3QZ30_9GAMM</name>
<keyword evidence="2" id="KW-1185">Reference proteome</keyword>
<sequence length="63" mass="7701">MGRFIHFKRKPVFEKALKQMELSETSGLKWIKYPMPFWKHDAMQRLRQALHDKLLMRVCLLSR</sequence>
<reference evidence="1 2" key="1">
    <citation type="submission" date="2023-10" db="EMBL/GenBank/DDBJ databases">
        <title>Psychrosphaera aquimaarina strain SW33 isolated from seawater.</title>
        <authorList>
            <person name="Bayburt H."/>
            <person name="Kim J.M."/>
            <person name="Choi B.J."/>
            <person name="Jeon C.O."/>
        </authorList>
    </citation>
    <scope>NUCLEOTIDE SEQUENCE [LARGE SCALE GENOMIC DNA]</scope>
    <source>
        <strain evidence="1 2">KCTC 52743</strain>
    </source>
</reference>
<gene>
    <name evidence="1" type="ORF">RT723_06570</name>
</gene>
<evidence type="ECO:0000313" key="2">
    <source>
        <dbReference type="Proteomes" id="UP001257914"/>
    </source>
</evidence>
<organism evidence="1 2">
    <name type="scientific">Psychrosphaera aquimarina</name>
    <dbReference type="NCBI Taxonomy" id="2044854"/>
    <lineage>
        <taxon>Bacteria</taxon>
        <taxon>Pseudomonadati</taxon>
        <taxon>Pseudomonadota</taxon>
        <taxon>Gammaproteobacteria</taxon>
        <taxon>Alteromonadales</taxon>
        <taxon>Pseudoalteromonadaceae</taxon>
        <taxon>Psychrosphaera</taxon>
    </lineage>
</organism>
<evidence type="ECO:0000313" key="1">
    <source>
        <dbReference type="EMBL" id="MDU0112672.1"/>
    </source>
</evidence>
<comment type="caution">
    <text evidence="1">The sequence shown here is derived from an EMBL/GenBank/DDBJ whole genome shotgun (WGS) entry which is preliminary data.</text>
</comment>
<dbReference type="EMBL" id="JAWCUA010000006">
    <property type="protein sequence ID" value="MDU0112672.1"/>
    <property type="molecule type" value="Genomic_DNA"/>
</dbReference>
<accession>A0ABU3QZ30</accession>
<dbReference type="Proteomes" id="UP001257914">
    <property type="component" value="Unassembled WGS sequence"/>
</dbReference>